<evidence type="ECO:0000313" key="2">
    <source>
        <dbReference type="Proteomes" id="UP000239406"/>
    </source>
</evidence>
<comment type="caution">
    <text evidence="1">The sequence shown here is derived from an EMBL/GenBank/DDBJ whole genome shotgun (WGS) entry which is preliminary data.</text>
</comment>
<organism evidence="1 2">
    <name type="scientific">Caldimonas thermodepolymerans</name>
    <dbReference type="NCBI Taxonomy" id="215580"/>
    <lineage>
        <taxon>Bacteria</taxon>
        <taxon>Pseudomonadati</taxon>
        <taxon>Pseudomonadota</taxon>
        <taxon>Betaproteobacteria</taxon>
        <taxon>Burkholderiales</taxon>
        <taxon>Sphaerotilaceae</taxon>
        <taxon>Caldimonas</taxon>
    </lineage>
</organism>
<dbReference type="EMBL" id="PSNY01000003">
    <property type="protein sequence ID" value="PPE71073.1"/>
    <property type="molecule type" value="Genomic_DNA"/>
</dbReference>
<evidence type="ECO:0000313" key="1">
    <source>
        <dbReference type="EMBL" id="PPE71073.1"/>
    </source>
</evidence>
<proteinExistence type="predicted"/>
<sequence>MLQVMVPAGAFVNIFLGNDALKAAYNIQSTDFEMMARAMAAVPTIERAVIVRIAQLAALDTVGQESTFWREFARGILHGCAAATH</sequence>
<keyword evidence="2" id="KW-1185">Reference proteome</keyword>
<name>A0A2S5T7W2_9BURK</name>
<dbReference type="Proteomes" id="UP000239406">
    <property type="component" value="Unassembled WGS sequence"/>
</dbReference>
<dbReference type="AlphaFoldDB" id="A0A2S5T7W2"/>
<protein>
    <submittedName>
        <fullName evidence="1">Uncharacterized protein</fullName>
    </submittedName>
</protein>
<accession>A0A2S5T7W2</accession>
<gene>
    <name evidence="1" type="ORF">C1702_03675</name>
</gene>
<reference evidence="1 2" key="1">
    <citation type="submission" date="2018-02" db="EMBL/GenBank/DDBJ databases">
        <title>Reclassifiation of [Polyangium] brachysporum DSM 7029 as Guopingzhaonella breviflexa gen. nov., sp. nov., a member of the family Comamonadaceae.</title>
        <authorList>
            <person name="Tang B."/>
        </authorList>
    </citation>
    <scope>NUCLEOTIDE SEQUENCE [LARGE SCALE GENOMIC DNA]</scope>
    <source>
        <strain evidence="1 2">DSM 15344</strain>
    </source>
</reference>